<proteinExistence type="predicted"/>
<dbReference type="CDD" id="cd16428">
    <property type="entry name" value="TcpC_C"/>
    <property type="match status" value="1"/>
</dbReference>
<gene>
    <name evidence="3" type="ORF">NCTC13832_02036</name>
    <name evidence="2" type="ORF">TP70_03495</name>
</gene>
<dbReference type="EMBL" id="UHDT01000001">
    <property type="protein sequence ID" value="SUM58288.1"/>
    <property type="molecule type" value="Genomic_DNA"/>
</dbReference>
<protein>
    <submittedName>
        <fullName evidence="2">Conjugal transfer protein</fullName>
    </submittedName>
    <submittedName>
        <fullName evidence="3">Transposon-related protein</fullName>
    </submittedName>
</protein>
<keyword evidence="1" id="KW-1133">Transmembrane helix</keyword>
<dbReference type="Pfam" id="PF12642">
    <property type="entry name" value="TpcC"/>
    <property type="match status" value="1"/>
</dbReference>
<keyword evidence="1" id="KW-0472">Membrane</keyword>
<sequence length="351" mass="41242">MHFTRKHILSRFSKNGKRYDVPTEHNRQLPKFKDKRKLIVGIFYGFLIILFILLLASFIKATKANDKSHDATQKVAQIQKNYEDNAESVQYSPKLKLYADDFIDLYMNIPKDTKEFETRTNELVKFFPSDYKNSDEKPDEAQRQLNSKEFYNITRKNKQTIIQYIVNYDVTFVETKEVKVKKKKENEKDKDAYETKTEEKEHKVNQNLLLNIPIQSDKDKFVIIEQPFFTPIPNIHLNKSKMVDDNLRDNKREDNPKIKAFINDFFEKYASSKSEDMAYLMDNPVGLEGTREVGSIKDLRLYPNGNDYTAKVEVLMKDKGSPIENLERYTLEITKKDGKYYVTKMTNTLGG</sequence>
<organism evidence="3 5">
    <name type="scientific">Staphylococcus microti</name>
    <dbReference type="NCBI Taxonomy" id="569857"/>
    <lineage>
        <taxon>Bacteria</taxon>
        <taxon>Bacillati</taxon>
        <taxon>Bacillota</taxon>
        <taxon>Bacilli</taxon>
        <taxon>Bacillales</taxon>
        <taxon>Staphylococcaceae</taxon>
        <taxon>Staphylococcus</taxon>
    </lineage>
</organism>
<dbReference type="STRING" id="569857.TP70_03495"/>
<evidence type="ECO:0000313" key="2">
    <source>
        <dbReference type="EMBL" id="KIX91236.1"/>
    </source>
</evidence>
<dbReference type="CDD" id="cd16386">
    <property type="entry name" value="TcpC_N"/>
    <property type="match status" value="1"/>
</dbReference>
<dbReference type="EMBL" id="JXWY01000023">
    <property type="protein sequence ID" value="KIX91236.1"/>
    <property type="molecule type" value="Genomic_DNA"/>
</dbReference>
<reference evidence="3 5" key="2">
    <citation type="submission" date="2018-06" db="EMBL/GenBank/DDBJ databases">
        <authorList>
            <consortium name="Pathogen Informatics"/>
            <person name="Doyle S."/>
        </authorList>
    </citation>
    <scope>NUCLEOTIDE SEQUENCE [LARGE SCALE GENOMIC DNA]</scope>
    <source>
        <strain evidence="3 5">NCTC13832</strain>
    </source>
</reference>
<accession>A0A0D6XSL8</accession>
<name>A0A0D6XSL8_9STAP</name>
<dbReference type="Gene3D" id="3.10.450.540">
    <property type="match status" value="1"/>
</dbReference>
<dbReference type="AlphaFoldDB" id="A0A0D6XSL8"/>
<evidence type="ECO:0000313" key="3">
    <source>
        <dbReference type="EMBL" id="SUM58288.1"/>
    </source>
</evidence>
<dbReference type="InterPro" id="IPR024735">
    <property type="entry name" value="TcpC"/>
</dbReference>
<dbReference type="OrthoDB" id="2795238at2"/>
<keyword evidence="1" id="KW-0812">Transmembrane</keyword>
<dbReference type="Proteomes" id="UP000254100">
    <property type="component" value="Unassembled WGS sequence"/>
</dbReference>
<evidence type="ECO:0000313" key="5">
    <source>
        <dbReference type="Proteomes" id="UP000254100"/>
    </source>
</evidence>
<dbReference type="Proteomes" id="UP000032366">
    <property type="component" value="Unassembled WGS sequence"/>
</dbReference>
<feature type="transmembrane region" description="Helical" evidence="1">
    <location>
        <begin position="38"/>
        <end position="59"/>
    </location>
</feature>
<keyword evidence="4" id="KW-1185">Reference proteome</keyword>
<reference evidence="2 4" key="1">
    <citation type="submission" date="2015-01" db="EMBL/GenBank/DDBJ databases">
        <authorList>
            <person name="Guo J."/>
        </authorList>
    </citation>
    <scope>NUCLEOTIDE SEQUENCE [LARGE SCALE GENOMIC DNA]</scope>
    <source>
        <strain evidence="2 4">DSM 22147</strain>
    </source>
</reference>
<dbReference type="RefSeq" id="WP_044359350.1">
    <property type="nucleotide sequence ID" value="NZ_JXWY01000023.1"/>
</dbReference>
<evidence type="ECO:0000256" key="1">
    <source>
        <dbReference type="SAM" id="Phobius"/>
    </source>
</evidence>
<dbReference type="InterPro" id="IPR035628">
    <property type="entry name" value="TcpC_C"/>
</dbReference>
<evidence type="ECO:0000313" key="4">
    <source>
        <dbReference type="Proteomes" id="UP000032366"/>
    </source>
</evidence>